<dbReference type="Gene3D" id="3.30.230.10">
    <property type="match status" value="1"/>
</dbReference>
<dbReference type="EMBL" id="MGJL01000019">
    <property type="protein sequence ID" value="OGN07798.1"/>
    <property type="molecule type" value="Genomic_DNA"/>
</dbReference>
<keyword evidence="5 6" id="KW-0694">RNA-binding</keyword>
<dbReference type="PANTHER" id="PTHR33992">
    <property type="entry name" value="RIBONUCLEASE P PROTEIN COMPONENT"/>
    <property type="match status" value="1"/>
</dbReference>
<protein>
    <recommendedName>
        <fullName evidence="6 7">Ribonuclease P protein component</fullName>
        <shortName evidence="6">RNase P protein</shortName>
        <shortName evidence="6">RNaseP protein</shortName>
        <ecNumber evidence="6 7">3.1.26.5</ecNumber>
    </recommendedName>
    <alternativeName>
        <fullName evidence="6">Protein C5</fullName>
    </alternativeName>
</protein>
<dbReference type="GO" id="GO:0004526">
    <property type="term" value="F:ribonuclease P activity"/>
    <property type="evidence" value="ECO:0007669"/>
    <property type="project" value="UniProtKB-UniRule"/>
</dbReference>
<gene>
    <name evidence="6" type="primary">rnpA</name>
    <name evidence="8" type="ORF">A2750_01575</name>
</gene>
<evidence type="ECO:0000256" key="3">
    <source>
        <dbReference type="ARBA" id="ARBA00022759"/>
    </source>
</evidence>
<evidence type="ECO:0000313" key="9">
    <source>
        <dbReference type="Proteomes" id="UP000178023"/>
    </source>
</evidence>
<proteinExistence type="inferred from homology"/>
<dbReference type="GO" id="GO:0001682">
    <property type="term" value="P:tRNA 5'-leader removal"/>
    <property type="evidence" value="ECO:0007669"/>
    <property type="project" value="UniProtKB-UniRule"/>
</dbReference>
<dbReference type="Pfam" id="PF00825">
    <property type="entry name" value="Ribonuclease_P"/>
    <property type="match status" value="1"/>
</dbReference>
<keyword evidence="2 6" id="KW-0540">Nuclease</keyword>
<dbReference type="PANTHER" id="PTHR33992:SF1">
    <property type="entry name" value="RIBONUCLEASE P PROTEIN COMPONENT"/>
    <property type="match status" value="1"/>
</dbReference>
<dbReference type="HAMAP" id="MF_00227">
    <property type="entry name" value="RNase_P"/>
    <property type="match status" value="1"/>
</dbReference>
<dbReference type="GO" id="GO:0030677">
    <property type="term" value="C:ribonuclease P complex"/>
    <property type="evidence" value="ECO:0007669"/>
    <property type="project" value="TreeGrafter"/>
</dbReference>
<dbReference type="GO" id="GO:0042781">
    <property type="term" value="F:3'-tRNA processing endoribonuclease activity"/>
    <property type="evidence" value="ECO:0007669"/>
    <property type="project" value="TreeGrafter"/>
</dbReference>
<evidence type="ECO:0000256" key="7">
    <source>
        <dbReference type="NCBIfam" id="TIGR00188"/>
    </source>
</evidence>
<dbReference type="InterPro" id="IPR000100">
    <property type="entry name" value="RNase_P"/>
</dbReference>
<evidence type="ECO:0000256" key="5">
    <source>
        <dbReference type="ARBA" id="ARBA00022884"/>
    </source>
</evidence>
<keyword evidence="1 6" id="KW-0819">tRNA processing</keyword>
<evidence type="ECO:0000313" key="8">
    <source>
        <dbReference type="EMBL" id="OGN07798.1"/>
    </source>
</evidence>
<accession>A0A1F8F562</accession>
<comment type="function">
    <text evidence="6">RNaseP catalyzes the removal of the 5'-leader sequence from pre-tRNA to produce the mature 5'-terminus. It can also cleave other RNA substrates such as 4.5S RNA. The protein component plays an auxiliary but essential role in vivo by binding to the 5'-leader sequence and broadening the substrate specificity of the ribozyme.</text>
</comment>
<comment type="catalytic activity">
    <reaction evidence="6">
        <text>Endonucleolytic cleavage of RNA, removing 5'-extranucleotides from tRNA precursor.</text>
        <dbReference type="EC" id="3.1.26.5"/>
    </reaction>
</comment>
<evidence type="ECO:0000256" key="4">
    <source>
        <dbReference type="ARBA" id="ARBA00022801"/>
    </source>
</evidence>
<dbReference type="InterPro" id="IPR020568">
    <property type="entry name" value="Ribosomal_Su5_D2-typ_SF"/>
</dbReference>
<dbReference type="GO" id="GO:0000049">
    <property type="term" value="F:tRNA binding"/>
    <property type="evidence" value="ECO:0007669"/>
    <property type="project" value="UniProtKB-UniRule"/>
</dbReference>
<name>A0A1F8F562_9BACT</name>
<reference evidence="8 9" key="1">
    <citation type="journal article" date="2016" name="Nat. Commun.">
        <title>Thousands of microbial genomes shed light on interconnected biogeochemical processes in an aquifer system.</title>
        <authorList>
            <person name="Anantharaman K."/>
            <person name="Brown C.T."/>
            <person name="Hug L.A."/>
            <person name="Sharon I."/>
            <person name="Castelle C.J."/>
            <person name="Probst A.J."/>
            <person name="Thomas B.C."/>
            <person name="Singh A."/>
            <person name="Wilkins M.J."/>
            <person name="Karaoz U."/>
            <person name="Brodie E.L."/>
            <person name="Williams K.H."/>
            <person name="Hubbard S.S."/>
            <person name="Banfield J.F."/>
        </authorList>
    </citation>
    <scope>NUCLEOTIDE SEQUENCE [LARGE SCALE GENOMIC DNA]</scope>
</reference>
<organism evidence="8 9">
    <name type="scientific">Candidatus Yanofskybacteria bacterium RIFCSPHIGHO2_01_FULL_45_42</name>
    <dbReference type="NCBI Taxonomy" id="1802671"/>
    <lineage>
        <taxon>Bacteria</taxon>
        <taxon>Candidatus Yanofskyibacteriota</taxon>
    </lineage>
</organism>
<dbReference type="EC" id="3.1.26.5" evidence="6 7"/>
<evidence type="ECO:0000256" key="2">
    <source>
        <dbReference type="ARBA" id="ARBA00022722"/>
    </source>
</evidence>
<sequence length="112" mass="12734">MALPLKNRLKTERDFKNVFRKGKTVSSGLLFCKILQKELAASRFGFIVPARKFPLAVGRNKIKRILSEAVLAELPNIREGWDIIVGLQDKHKNREELIADLVKVLRKAGLIK</sequence>
<dbReference type="AlphaFoldDB" id="A0A1F8F562"/>
<keyword evidence="3 6" id="KW-0255">Endonuclease</keyword>
<keyword evidence="4 6" id="KW-0378">Hydrolase</keyword>
<dbReference type="InterPro" id="IPR014721">
    <property type="entry name" value="Ribsml_uS5_D2-typ_fold_subgr"/>
</dbReference>
<comment type="similarity">
    <text evidence="6">Belongs to the RnpA family.</text>
</comment>
<comment type="caution">
    <text evidence="8">The sequence shown here is derived from an EMBL/GenBank/DDBJ whole genome shotgun (WGS) entry which is preliminary data.</text>
</comment>
<comment type="subunit">
    <text evidence="6">Consists of a catalytic RNA component (M1 or rnpB) and a protein subunit.</text>
</comment>
<dbReference type="NCBIfam" id="TIGR00188">
    <property type="entry name" value="rnpA"/>
    <property type="match status" value="1"/>
</dbReference>
<dbReference type="Proteomes" id="UP000178023">
    <property type="component" value="Unassembled WGS sequence"/>
</dbReference>
<dbReference type="SUPFAM" id="SSF54211">
    <property type="entry name" value="Ribosomal protein S5 domain 2-like"/>
    <property type="match status" value="1"/>
</dbReference>
<evidence type="ECO:0000256" key="1">
    <source>
        <dbReference type="ARBA" id="ARBA00022694"/>
    </source>
</evidence>
<evidence type="ECO:0000256" key="6">
    <source>
        <dbReference type="HAMAP-Rule" id="MF_00227"/>
    </source>
</evidence>